<keyword evidence="4" id="KW-0805">Transcription regulation</keyword>
<dbReference type="Proteomes" id="UP000245380">
    <property type="component" value="Unassembled WGS sequence"/>
</dbReference>
<keyword evidence="10" id="KW-1185">Reference proteome</keyword>
<evidence type="ECO:0000256" key="4">
    <source>
        <dbReference type="ARBA" id="ARBA00023015"/>
    </source>
</evidence>
<dbReference type="Pfam" id="PF18024">
    <property type="entry name" value="HTH_50"/>
    <property type="match status" value="1"/>
</dbReference>
<dbReference type="Gene3D" id="1.10.10.60">
    <property type="entry name" value="Homeodomain-like"/>
    <property type="match status" value="1"/>
</dbReference>
<sequence>MKSPVVQSRSMRNLLEQANRIAAFPTTILIEGPTGAGKEVIADFIHQMSPRNTMPFIKINCAALPETLIESELFGYENGAFTGAKRDGNPGLFELADKGTLLLDEIAELPATLQVKLLRVLQDREVRRIGSSFIRTVDVRILASTNCNLLERVRTGHFREDLYYRLHVVKLVVPPLKERAEDILPLCSYYLNEFCDTYKIVRQLDQTVIDFLQNYDYPGNVRELRNIIEYACVNTSEERISLEHLPIEVQFKRSTSDFDDEYSLEARLHALEGELITRALKHSRSVREASKRLQISHPTLLRKMKKHGITGRV</sequence>
<reference evidence="9 10" key="1">
    <citation type="submission" date="2016-11" db="EMBL/GenBank/DDBJ databases">
        <title>Comparative genomics of Acidibacillus ferroxidans species.</title>
        <authorList>
            <person name="Oliveira G."/>
            <person name="Nunes G."/>
            <person name="Oliveira R."/>
            <person name="Araujo F."/>
            <person name="Salim A."/>
            <person name="Scholte L."/>
            <person name="Morais D."/>
            <person name="Nancucheo I."/>
            <person name="Johnson D.B."/>
            <person name="Grail B."/>
            <person name="Bittencourt J."/>
            <person name="Valadares R."/>
        </authorList>
    </citation>
    <scope>NUCLEOTIDE SEQUENCE [LARGE SCALE GENOMIC DNA]</scope>
    <source>
        <strain evidence="9 10">Y002</strain>
    </source>
</reference>
<dbReference type="SUPFAM" id="SSF52540">
    <property type="entry name" value="P-loop containing nucleoside triphosphate hydrolases"/>
    <property type="match status" value="1"/>
</dbReference>
<dbReference type="InterPro" id="IPR030828">
    <property type="entry name" value="HTH_TyrR"/>
</dbReference>
<dbReference type="PROSITE" id="PS00676">
    <property type="entry name" value="SIGMA54_INTERACT_2"/>
    <property type="match status" value="1"/>
</dbReference>
<dbReference type="Gene3D" id="1.10.8.60">
    <property type="match status" value="1"/>
</dbReference>
<protein>
    <recommendedName>
        <fullName evidence="7">HTH-type transcriptional regulatory protein TyrR</fullName>
    </recommendedName>
</protein>
<dbReference type="SMART" id="SM00382">
    <property type="entry name" value="AAA"/>
    <property type="match status" value="1"/>
</dbReference>
<dbReference type="EMBL" id="MPDK01000002">
    <property type="protein sequence ID" value="PWI58671.1"/>
    <property type="molecule type" value="Genomic_DNA"/>
</dbReference>
<evidence type="ECO:0000256" key="6">
    <source>
        <dbReference type="ARBA" id="ARBA00023163"/>
    </source>
</evidence>
<keyword evidence="2" id="KW-0058">Aromatic hydrocarbons catabolism</keyword>
<dbReference type="PROSITE" id="PS50045">
    <property type="entry name" value="SIGMA54_INTERACT_4"/>
    <property type="match status" value="1"/>
</dbReference>
<evidence type="ECO:0000313" key="10">
    <source>
        <dbReference type="Proteomes" id="UP000245380"/>
    </source>
</evidence>
<dbReference type="Pfam" id="PF00158">
    <property type="entry name" value="Sigma54_activat"/>
    <property type="match status" value="1"/>
</dbReference>
<feature type="domain" description="Sigma-54 factor interaction" evidence="8">
    <location>
        <begin position="4"/>
        <end position="233"/>
    </location>
</feature>
<dbReference type="SUPFAM" id="SSF46689">
    <property type="entry name" value="Homeodomain-like"/>
    <property type="match status" value="1"/>
</dbReference>
<evidence type="ECO:0000256" key="7">
    <source>
        <dbReference type="ARBA" id="ARBA00029500"/>
    </source>
</evidence>
<keyword evidence="1" id="KW-0547">Nucleotide-binding</keyword>
<dbReference type="InterPro" id="IPR025943">
    <property type="entry name" value="Sigma_54_int_dom_ATP-bd_2"/>
</dbReference>
<dbReference type="InterPro" id="IPR002078">
    <property type="entry name" value="Sigma_54_int"/>
</dbReference>
<dbReference type="InterPro" id="IPR025944">
    <property type="entry name" value="Sigma_54_int_dom_CS"/>
</dbReference>
<organism evidence="9 10">
    <name type="scientific">Sulfoacidibacillus thermotolerans</name>
    <name type="common">Acidibacillus sulfuroxidans</name>
    <dbReference type="NCBI Taxonomy" id="1765684"/>
    <lineage>
        <taxon>Bacteria</taxon>
        <taxon>Bacillati</taxon>
        <taxon>Bacillota</taxon>
        <taxon>Bacilli</taxon>
        <taxon>Bacillales</taxon>
        <taxon>Alicyclobacillaceae</taxon>
        <taxon>Sulfoacidibacillus</taxon>
    </lineage>
</organism>
<keyword evidence="6" id="KW-0804">Transcription</keyword>
<keyword evidence="3" id="KW-0067">ATP-binding</keyword>
<dbReference type="InterPro" id="IPR003593">
    <property type="entry name" value="AAA+_ATPase"/>
</dbReference>
<evidence type="ECO:0000256" key="3">
    <source>
        <dbReference type="ARBA" id="ARBA00022840"/>
    </source>
</evidence>
<dbReference type="FunFam" id="3.40.50.300:FF:000006">
    <property type="entry name" value="DNA-binding transcriptional regulator NtrC"/>
    <property type="match status" value="1"/>
</dbReference>
<comment type="caution">
    <text evidence="9">The sequence shown here is derived from an EMBL/GenBank/DDBJ whole genome shotgun (WGS) entry which is preliminary data.</text>
</comment>
<proteinExistence type="predicted"/>
<dbReference type="GO" id="GO:0006355">
    <property type="term" value="P:regulation of DNA-templated transcription"/>
    <property type="evidence" value="ECO:0007669"/>
    <property type="project" value="InterPro"/>
</dbReference>
<dbReference type="Pfam" id="PF25601">
    <property type="entry name" value="AAA_lid_14"/>
    <property type="match status" value="1"/>
</dbReference>
<dbReference type="InterPro" id="IPR009057">
    <property type="entry name" value="Homeodomain-like_sf"/>
</dbReference>
<evidence type="ECO:0000256" key="1">
    <source>
        <dbReference type="ARBA" id="ARBA00022741"/>
    </source>
</evidence>
<dbReference type="GO" id="GO:0003677">
    <property type="term" value="F:DNA binding"/>
    <property type="evidence" value="ECO:0007669"/>
    <property type="project" value="UniProtKB-KW"/>
</dbReference>
<gene>
    <name evidence="9" type="ORF">BM613_00795</name>
</gene>
<dbReference type="PANTHER" id="PTHR32071">
    <property type="entry name" value="TRANSCRIPTIONAL REGULATORY PROTEIN"/>
    <property type="match status" value="1"/>
</dbReference>
<dbReference type="OrthoDB" id="9762199at2"/>
<dbReference type="PROSITE" id="PS00688">
    <property type="entry name" value="SIGMA54_INTERACT_3"/>
    <property type="match status" value="1"/>
</dbReference>
<dbReference type="InterPro" id="IPR058031">
    <property type="entry name" value="AAA_lid_NorR"/>
</dbReference>
<dbReference type="AlphaFoldDB" id="A0A2U3DBK4"/>
<keyword evidence="5" id="KW-0238">DNA-binding</keyword>
<evidence type="ECO:0000256" key="5">
    <source>
        <dbReference type="ARBA" id="ARBA00023125"/>
    </source>
</evidence>
<evidence type="ECO:0000313" key="9">
    <source>
        <dbReference type="EMBL" id="PWI58671.1"/>
    </source>
</evidence>
<evidence type="ECO:0000259" key="8">
    <source>
        <dbReference type="PROSITE" id="PS50045"/>
    </source>
</evidence>
<dbReference type="RefSeq" id="WP_109429264.1">
    <property type="nucleotide sequence ID" value="NZ_MPDK01000002.1"/>
</dbReference>
<dbReference type="CDD" id="cd00009">
    <property type="entry name" value="AAA"/>
    <property type="match status" value="1"/>
</dbReference>
<name>A0A2U3DBK4_SULT2</name>
<accession>A0A2U3DBK4</accession>
<evidence type="ECO:0000256" key="2">
    <source>
        <dbReference type="ARBA" id="ARBA00022797"/>
    </source>
</evidence>
<dbReference type="Gene3D" id="3.40.50.300">
    <property type="entry name" value="P-loop containing nucleotide triphosphate hydrolases"/>
    <property type="match status" value="1"/>
</dbReference>
<dbReference type="InterPro" id="IPR027417">
    <property type="entry name" value="P-loop_NTPase"/>
</dbReference>
<dbReference type="GO" id="GO:0005524">
    <property type="term" value="F:ATP binding"/>
    <property type="evidence" value="ECO:0007669"/>
    <property type="project" value="UniProtKB-KW"/>
</dbReference>